<dbReference type="RefSeq" id="WP_209464014.1">
    <property type="nucleotide sequence ID" value="NZ_CP110224.1"/>
</dbReference>
<protein>
    <submittedName>
        <fullName evidence="2">CHASE2 domain-containing sensor protein</fullName>
    </submittedName>
</protein>
<gene>
    <name evidence="2" type="ORF">J2Z83_003066</name>
</gene>
<dbReference type="Proteomes" id="UP001519345">
    <property type="component" value="Unassembled WGS sequence"/>
</dbReference>
<evidence type="ECO:0000256" key="1">
    <source>
        <dbReference type="SAM" id="Phobius"/>
    </source>
</evidence>
<keyword evidence="1" id="KW-0472">Membrane</keyword>
<comment type="caution">
    <text evidence="2">The sequence shown here is derived from an EMBL/GenBank/DDBJ whole genome shotgun (WGS) entry which is preliminary data.</text>
</comment>
<accession>A0ABS4IIY8</accession>
<dbReference type="Pfam" id="PF14150">
    <property type="entry name" value="YesK"/>
    <property type="match status" value="1"/>
</dbReference>
<organism evidence="2 3">
    <name type="scientific">Virgibacillus natechei</name>
    <dbReference type="NCBI Taxonomy" id="1216297"/>
    <lineage>
        <taxon>Bacteria</taxon>
        <taxon>Bacillati</taxon>
        <taxon>Bacillota</taxon>
        <taxon>Bacilli</taxon>
        <taxon>Bacillales</taxon>
        <taxon>Bacillaceae</taxon>
        <taxon>Virgibacillus</taxon>
    </lineage>
</organism>
<keyword evidence="1" id="KW-0812">Transmembrane</keyword>
<evidence type="ECO:0000313" key="3">
    <source>
        <dbReference type="Proteomes" id="UP001519345"/>
    </source>
</evidence>
<evidence type="ECO:0000313" key="2">
    <source>
        <dbReference type="EMBL" id="MBP1970930.1"/>
    </source>
</evidence>
<reference evidence="2 3" key="1">
    <citation type="submission" date="2021-03" db="EMBL/GenBank/DDBJ databases">
        <title>Genomic Encyclopedia of Type Strains, Phase IV (KMG-IV): sequencing the most valuable type-strain genomes for metagenomic binning, comparative biology and taxonomic classification.</title>
        <authorList>
            <person name="Goeker M."/>
        </authorList>
    </citation>
    <scope>NUCLEOTIDE SEQUENCE [LARGE SCALE GENOMIC DNA]</scope>
    <source>
        <strain evidence="2 3">DSM 25609</strain>
    </source>
</reference>
<proteinExistence type="predicted"/>
<name>A0ABS4IIY8_9BACI</name>
<dbReference type="EMBL" id="JAGGKX010000018">
    <property type="protein sequence ID" value="MBP1970930.1"/>
    <property type="molecule type" value="Genomic_DNA"/>
</dbReference>
<feature type="transmembrane region" description="Helical" evidence="1">
    <location>
        <begin position="6"/>
        <end position="27"/>
    </location>
</feature>
<sequence>MDALMLEGWTPILLIGIVVAFIIFFISRKISRKALFLISIVLSLICVGIVIYSREAVGGWEGIGLAFVTFSGFLGIWVGTISGMIIKK</sequence>
<keyword evidence="3" id="KW-1185">Reference proteome</keyword>
<dbReference type="InterPro" id="IPR025434">
    <property type="entry name" value="YesK-like"/>
</dbReference>
<feature type="transmembrane region" description="Helical" evidence="1">
    <location>
        <begin position="34"/>
        <end position="53"/>
    </location>
</feature>
<feature type="transmembrane region" description="Helical" evidence="1">
    <location>
        <begin position="65"/>
        <end position="86"/>
    </location>
</feature>
<keyword evidence="1" id="KW-1133">Transmembrane helix</keyword>